<dbReference type="GO" id="GO:1990281">
    <property type="term" value="C:efflux pump complex"/>
    <property type="evidence" value="ECO:0007669"/>
    <property type="project" value="TreeGrafter"/>
</dbReference>
<protein>
    <submittedName>
        <fullName evidence="5">Efflux RND transporter periplasmic adaptor subunit</fullName>
    </submittedName>
</protein>
<dbReference type="RefSeq" id="WP_215605976.1">
    <property type="nucleotide sequence ID" value="NZ_CP076136.1"/>
</dbReference>
<dbReference type="Gene3D" id="2.40.50.100">
    <property type="match status" value="1"/>
</dbReference>
<evidence type="ECO:0000256" key="3">
    <source>
        <dbReference type="SAM" id="Phobius"/>
    </source>
</evidence>
<keyword evidence="3" id="KW-0472">Membrane</keyword>
<dbReference type="Pfam" id="PF25954">
    <property type="entry name" value="Beta-barrel_RND_2"/>
    <property type="match status" value="1"/>
</dbReference>
<comment type="similarity">
    <text evidence="1">Belongs to the membrane fusion protein (MFP) (TC 8.A.1) family.</text>
</comment>
<feature type="coiled-coil region" evidence="2">
    <location>
        <begin position="85"/>
        <end position="124"/>
    </location>
</feature>
<reference evidence="5 6" key="1">
    <citation type="submission" date="2021-06" db="EMBL/GenBank/DDBJ databases">
        <title>Bradyrhizobium sp. S2-11-4 Genome sequencing.</title>
        <authorList>
            <person name="Jin L."/>
        </authorList>
    </citation>
    <scope>NUCLEOTIDE SEQUENCE [LARGE SCALE GENOMIC DNA]</scope>
    <source>
        <strain evidence="5 6">S2-11-4</strain>
    </source>
</reference>
<dbReference type="NCBIfam" id="TIGR01730">
    <property type="entry name" value="RND_mfp"/>
    <property type="match status" value="1"/>
</dbReference>
<dbReference type="SUPFAM" id="SSF111369">
    <property type="entry name" value="HlyD-like secretion proteins"/>
    <property type="match status" value="1"/>
</dbReference>
<dbReference type="PANTHER" id="PTHR30469">
    <property type="entry name" value="MULTIDRUG RESISTANCE PROTEIN MDTA"/>
    <property type="match status" value="1"/>
</dbReference>
<sequence length="386" mass="42473">MSSRAPRLAAGLLTTLIVVGGGYYWYFMREIPVRTAAPEQNVEVRVFGIGTIEAQVVSKVGFQITGKLIAIEADQGEVVKAGALLAKLDDDAQRAKLRKSEAAQQQAAANLAKTQAQRERAEVTYQQKKSVNLRRQTLVGRGSVSQEAAEDAQAAEEIALGDARIIEADTRVAAVLQDDAASQRQIDAVVLAQHELRAPFDARVIARSKELGGIANAGEAVFTLIAPASIWVKAYVDEALAGGLSIGQRAFVRLRSEPNRTFETEVVRIDQENDRLTEERRVYVRCRVCNPEHQIRYLGEQAEVEIVKKIIPSSLFVPLKFVEGYDGRSGTIWTLQEGRLARQRVQFGERLLDGRIQITSDVQGQVVADDRTDLREGRAARPRSGS</sequence>
<keyword evidence="3" id="KW-1133">Transmembrane helix</keyword>
<gene>
    <name evidence="5" type="ORF">KMZ93_10335</name>
</gene>
<name>A0A975P1A8_9BRAD</name>
<evidence type="ECO:0000313" key="6">
    <source>
        <dbReference type="Proteomes" id="UP000676951"/>
    </source>
</evidence>
<dbReference type="Gene3D" id="2.40.30.170">
    <property type="match status" value="1"/>
</dbReference>
<dbReference type="EMBL" id="CP076136">
    <property type="protein sequence ID" value="QWG25238.1"/>
    <property type="molecule type" value="Genomic_DNA"/>
</dbReference>
<feature type="domain" description="CusB-like beta-barrel" evidence="4">
    <location>
        <begin position="229"/>
        <end position="296"/>
    </location>
</feature>
<keyword evidence="2" id="KW-0175">Coiled coil</keyword>
<dbReference type="Proteomes" id="UP000676951">
    <property type="component" value="Chromosome"/>
</dbReference>
<dbReference type="InterPro" id="IPR058792">
    <property type="entry name" value="Beta-barrel_RND_2"/>
</dbReference>
<proteinExistence type="inferred from homology"/>
<evidence type="ECO:0000256" key="1">
    <source>
        <dbReference type="ARBA" id="ARBA00009477"/>
    </source>
</evidence>
<feature type="transmembrane region" description="Helical" evidence="3">
    <location>
        <begin position="7"/>
        <end position="26"/>
    </location>
</feature>
<organism evidence="5 6">
    <name type="scientific">Bradyrhizobium sediminis</name>
    <dbReference type="NCBI Taxonomy" id="2840469"/>
    <lineage>
        <taxon>Bacteria</taxon>
        <taxon>Pseudomonadati</taxon>
        <taxon>Pseudomonadota</taxon>
        <taxon>Alphaproteobacteria</taxon>
        <taxon>Hyphomicrobiales</taxon>
        <taxon>Nitrobacteraceae</taxon>
        <taxon>Bradyrhizobium</taxon>
    </lineage>
</organism>
<evidence type="ECO:0000256" key="2">
    <source>
        <dbReference type="SAM" id="Coils"/>
    </source>
</evidence>
<evidence type="ECO:0000259" key="4">
    <source>
        <dbReference type="Pfam" id="PF25954"/>
    </source>
</evidence>
<dbReference type="InterPro" id="IPR006143">
    <property type="entry name" value="RND_pump_MFP"/>
</dbReference>
<keyword evidence="6" id="KW-1185">Reference proteome</keyword>
<dbReference type="GO" id="GO:0015562">
    <property type="term" value="F:efflux transmembrane transporter activity"/>
    <property type="evidence" value="ECO:0007669"/>
    <property type="project" value="TreeGrafter"/>
</dbReference>
<evidence type="ECO:0000313" key="5">
    <source>
        <dbReference type="EMBL" id="QWG25238.1"/>
    </source>
</evidence>
<keyword evidence="3" id="KW-0812">Transmembrane</keyword>
<accession>A0A975P1A8</accession>
<dbReference type="AlphaFoldDB" id="A0A975P1A8"/>
<dbReference type="PANTHER" id="PTHR30469:SF29">
    <property type="entry name" value="BLR2860 PROTEIN"/>
    <property type="match status" value="1"/>
</dbReference>